<evidence type="ECO:0000256" key="7">
    <source>
        <dbReference type="SAM" id="Phobius"/>
    </source>
</evidence>
<dbReference type="InterPro" id="IPR051800">
    <property type="entry name" value="PqiA-PqiB_transport"/>
</dbReference>
<reference evidence="9 10" key="1">
    <citation type="submission" date="2018-09" db="EMBL/GenBank/DDBJ databases">
        <title>Phylogeny of the Shewanellaceae, and recommendation for two new genera, Pseudoshewanella and Parashewanella.</title>
        <authorList>
            <person name="Wang G."/>
        </authorList>
    </citation>
    <scope>NUCLEOTIDE SEQUENCE [LARGE SCALE GENOMIC DNA]</scope>
    <source>
        <strain evidence="9 10">C51</strain>
    </source>
</reference>
<evidence type="ECO:0000256" key="4">
    <source>
        <dbReference type="ARBA" id="ARBA00022692"/>
    </source>
</evidence>
<feature type="domain" description="Mce/MlaD" evidence="8">
    <location>
        <begin position="274"/>
        <end position="335"/>
    </location>
</feature>
<organism evidence="9 10">
    <name type="scientific">Parashewanella curva</name>
    <dbReference type="NCBI Taxonomy" id="2338552"/>
    <lineage>
        <taxon>Bacteria</taxon>
        <taxon>Pseudomonadati</taxon>
        <taxon>Pseudomonadota</taxon>
        <taxon>Gammaproteobacteria</taxon>
        <taxon>Alteromonadales</taxon>
        <taxon>Shewanellaceae</taxon>
        <taxon>Parashewanella</taxon>
    </lineage>
</organism>
<dbReference type="GO" id="GO:0005886">
    <property type="term" value="C:plasma membrane"/>
    <property type="evidence" value="ECO:0007669"/>
    <property type="project" value="UniProtKB-SubCell"/>
</dbReference>
<keyword evidence="5 7" id="KW-1133">Transmembrane helix</keyword>
<protein>
    <submittedName>
        <fullName evidence="9">MCE family protein</fullName>
    </submittedName>
</protein>
<feature type="domain" description="Mce/MlaD" evidence="8">
    <location>
        <begin position="749"/>
        <end position="803"/>
    </location>
</feature>
<evidence type="ECO:0000256" key="3">
    <source>
        <dbReference type="ARBA" id="ARBA00022519"/>
    </source>
</evidence>
<feature type="domain" description="Mce/MlaD" evidence="8">
    <location>
        <begin position="510"/>
        <end position="568"/>
    </location>
</feature>
<keyword evidence="6 7" id="KW-0472">Membrane</keyword>
<evidence type="ECO:0000313" key="9">
    <source>
        <dbReference type="EMBL" id="RLV60030.1"/>
    </source>
</evidence>
<feature type="domain" description="Mce/MlaD" evidence="8">
    <location>
        <begin position="158"/>
        <end position="214"/>
    </location>
</feature>
<evidence type="ECO:0000256" key="6">
    <source>
        <dbReference type="ARBA" id="ARBA00023136"/>
    </source>
</evidence>
<keyword evidence="3" id="KW-0997">Cell inner membrane</keyword>
<sequence length="871" mass="95405">MTQTEPPKIVKKKLFSPVWLLPAVALLLGAWLIVKGIKDAGEEITIHFPTATGIQIGKTLVNYQGVNVGHVTDIAIDEQRKGVIVTVNMNYRGQPFLKDKTQFWLVSPKASITKIEGLDTLFSGNYIALKPGKGDKRTDFEAVPEAPPQMPASEGMLLTLYAEDLGSIDIGAHIFYRQIPVGKVVSYRLDNADRVSISVFIQKRFTNLIKQDSKFWNISGLKLDASLAGVKLEAESLASIIEGGITFSSPKDSSMAESGHIYNLFDSKEEALGGKSFTLTSNDSHGLNKGSMIVYRGVAIGQISGKRITDKGVELGARIKYQYANLLTGSAKFWLAGADLSLSEFKHPERLITGPVVEFFPGTGPSKLKYPLLTSTPEIAKQKSVKIEIASSQNFGLKENAAIKYRNVKIGKISSVSLSKNFQQVNISAEIYPEFKPLLKSGHYFVPQSALEVKASLDNVSVKTSDLPSAISGAINLETDLKSSNKFVSQFNLFASQEDAQKSANKHLYRYITLNSSDAADLQSGSPIYYKKMQIGIVENVRWAKQNDRFDIKLAIQKKFNSLINNKTVFWRNSALSVDANLSGIKLDVAPLQGALKGSVSLGLAETASKLKRKPLYANKELAMAQATPIEIIFRTGTRLAKGAAIKYQNHSIGSVEAVRLNEDLNTITATAFLYSRFAKHFKRKDTKFYIVDAQISLAGIKSPETLISGAYVSAVPGQSSQSAHVFTGELSKEALSLTPKGAAAIVLVKSQLGSIQVGTGIYFRGIKIGKVDSYQLAVDGNHVRIKAHINAKYRQFINKSSRFWEQSGIKIDAGLFSGVHLSTGSFENILAGGISVVTEQLTRKDNALTENESFRLYPESRSSWLKWQFK</sequence>
<dbReference type="Proteomes" id="UP000281474">
    <property type="component" value="Unassembled WGS sequence"/>
</dbReference>
<dbReference type="EMBL" id="QZEI01000022">
    <property type="protein sequence ID" value="RLV60030.1"/>
    <property type="molecule type" value="Genomic_DNA"/>
</dbReference>
<proteinExistence type="predicted"/>
<feature type="domain" description="Mce/MlaD" evidence="8">
    <location>
        <begin position="628"/>
        <end position="718"/>
    </location>
</feature>
<dbReference type="InterPro" id="IPR003399">
    <property type="entry name" value="Mce/MlaD"/>
</dbReference>
<gene>
    <name evidence="9" type="ORF">D5018_08935</name>
</gene>
<dbReference type="PANTHER" id="PTHR30462:SF0">
    <property type="entry name" value="INTERMEMBRANE TRANSPORT PROTEIN YEBT"/>
    <property type="match status" value="1"/>
</dbReference>
<dbReference type="Pfam" id="PF02470">
    <property type="entry name" value="MlaD"/>
    <property type="match status" value="7"/>
</dbReference>
<name>A0A3L8PXH9_9GAMM</name>
<evidence type="ECO:0000256" key="5">
    <source>
        <dbReference type="ARBA" id="ARBA00022989"/>
    </source>
</evidence>
<feature type="transmembrane region" description="Helical" evidence="7">
    <location>
        <begin position="14"/>
        <end position="34"/>
    </location>
</feature>
<keyword evidence="2" id="KW-1003">Cell membrane</keyword>
<evidence type="ECO:0000256" key="1">
    <source>
        <dbReference type="ARBA" id="ARBA00004533"/>
    </source>
</evidence>
<feature type="domain" description="Mce/MlaD" evidence="8">
    <location>
        <begin position="385"/>
        <end position="453"/>
    </location>
</feature>
<evidence type="ECO:0000259" key="8">
    <source>
        <dbReference type="Pfam" id="PF02470"/>
    </source>
</evidence>
<dbReference type="AlphaFoldDB" id="A0A3L8PXH9"/>
<dbReference type="RefSeq" id="WP_121838665.1">
    <property type="nucleotide sequence ID" value="NZ_ML014771.1"/>
</dbReference>
<accession>A0A3L8PXH9</accession>
<keyword evidence="10" id="KW-1185">Reference proteome</keyword>
<evidence type="ECO:0000256" key="2">
    <source>
        <dbReference type="ARBA" id="ARBA00022475"/>
    </source>
</evidence>
<evidence type="ECO:0000313" key="10">
    <source>
        <dbReference type="Proteomes" id="UP000281474"/>
    </source>
</evidence>
<comment type="caution">
    <text evidence="9">The sequence shown here is derived from an EMBL/GenBank/DDBJ whole genome shotgun (WGS) entry which is preliminary data.</text>
</comment>
<comment type="subcellular location">
    <subcellularLocation>
        <location evidence="1">Cell inner membrane</location>
    </subcellularLocation>
</comment>
<feature type="domain" description="Mce/MlaD" evidence="8">
    <location>
        <begin position="41"/>
        <end position="132"/>
    </location>
</feature>
<dbReference type="PANTHER" id="PTHR30462">
    <property type="entry name" value="INTERMEMBRANE TRANSPORT PROTEIN PQIB-RELATED"/>
    <property type="match status" value="1"/>
</dbReference>
<dbReference type="OrthoDB" id="9806984at2"/>
<keyword evidence="4 7" id="KW-0812">Transmembrane</keyword>